<protein>
    <recommendedName>
        <fullName evidence="2">cyclin-dependent kinase</fullName>
        <ecNumber evidence="2">2.7.11.22</ecNumber>
    </recommendedName>
</protein>
<evidence type="ECO:0000256" key="7">
    <source>
        <dbReference type="ARBA" id="ARBA00022741"/>
    </source>
</evidence>
<evidence type="ECO:0000256" key="5">
    <source>
        <dbReference type="ARBA" id="ARBA00022618"/>
    </source>
</evidence>
<name>A0A4S4ETY5_CAMSN</name>
<evidence type="ECO:0000259" key="16">
    <source>
        <dbReference type="PROSITE" id="PS50011"/>
    </source>
</evidence>
<dbReference type="GO" id="GO:0007165">
    <property type="term" value="P:signal transduction"/>
    <property type="evidence" value="ECO:0007669"/>
    <property type="project" value="TreeGrafter"/>
</dbReference>
<evidence type="ECO:0000256" key="14">
    <source>
        <dbReference type="PROSITE-ProRule" id="PRU10141"/>
    </source>
</evidence>
<evidence type="ECO:0000256" key="6">
    <source>
        <dbReference type="ARBA" id="ARBA00022679"/>
    </source>
</evidence>
<evidence type="ECO:0000256" key="1">
    <source>
        <dbReference type="ARBA" id="ARBA00006485"/>
    </source>
</evidence>
<evidence type="ECO:0000256" key="15">
    <source>
        <dbReference type="SAM" id="MobiDB-lite"/>
    </source>
</evidence>
<evidence type="ECO:0000256" key="8">
    <source>
        <dbReference type="ARBA" id="ARBA00022776"/>
    </source>
</evidence>
<feature type="compositionally biased region" description="Acidic residues" evidence="15">
    <location>
        <begin position="299"/>
        <end position="318"/>
    </location>
</feature>
<gene>
    <name evidence="17" type="ORF">TEA_000603</name>
</gene>
<dbReference type="PROSITE" id="PS50011">
    <property type="entry name" value="PROTEIN_KINASE_DOM"/>
    <property type="match status" value="1"/>
</dbReference>
<dbReference type="GO" id="GO:0005737">
    <property type="term" value="C:cytoplasm"/>
    <property type="evidence" value="ECO:0007669"/>
    <property type="project" value="TreeGrafter"/>
</dbReference>
<dbReference type="InterPro" id="IPR050108">
    <property type="entry name" value="CDK"/>
</dbReference>
<dbReference type="GO" id="GO:0005524">
    <property type="term" value="F:ATP binding"/>
    <property type="evidence" value="ECO:0007669"/>
    <property type="project" value="UniProtKB-UniRule"/>
</dbReference>
<dbReference type="InterPro" id="IPR017441">
    <property type="entry name" value="Protein_kinase_ATP_BS"/>
</dbReference>
<evidence type="ECO:0000256" key="10">
    <source>
        <dbReference type="ARBA" id="ARBA00022840"/>
    </source>
</evidence>
<dbReference type="InterPro" id="IPR000719">
    <property type="entry name" value="Prot_kinase_dom"/>
</dbReference>
<dbReference type="GO" id="GO:0004693">
    <property type="term" value="F:cyclin-dependent protein serine/threonine kinase activity"/>
    <property type="evidence" value="ECO:0007669"/>
    <property type="project" value="UniProtKB-EC"/>
</dbReference>
<dbReference type="AlphaFoldDB" id="A0A4S4ETY5"/>
<keyword evidence="4" id="KW-0597">Phosphoprotein</keyword>
<keyword evidence="3" id="KW-0723">Serine/threonine-protein kinase</keyword>
<evidence type="ECO:0000256" key="3">
    <source>
        <dbReference type="ARBA" id="ARBA00022527"/>
    </source>
</evidence>
<dbReference type="SUPFAM" id="SSF56112">
    <property type="entry name" value="Protein kinase-like (PK-like)"/>
    <property type="match status" value="1"/>
</dbReference>
<dbReference type="Pfam" id="PF00069">
    <property type="entry name" value="Pkinase"/>
    <property type="match status" value="2"/>
</dbReference>
<dbReference type="EMBL" id="SDRB02001966">
    <property type="protein sequence ID" value="THG20371.1"/>
    <property type="molecule type" value="Genomic_DNA"/>
</dbReference>
<dbReference type="PANTHER" id="PTHR24056:SF548">
    <property type="entry name" value="CYCLIN-DEPENDENT KINASE A-1"/>
    <property type="match status" value="1"/>
</dbReference>
<sequence>MTASHSLTLPRKLRKRGRKKNNNNNKINLRERVARNARKALTTGDREGTNKRAIEGREKTLKPVNWQYEMGEVIGCGAFGVVHKGLLLESKQTVAIKKMHPLDLHNGAPSTIMEEISLLKEMEHANIVKLLEAIPNTDKGSYMIFEYLDYDLEIFMKTFPKKSKNKQRIKVVNLRYMPPEILLGSHEYSTHVDVWSVGCIFAEMIDHQPLFDDLSDNDHLHKIFSIMGTPDATTWPGVTSLPDYRPDFPKQDPKNLAEYVPNLEPAGVDLLSEMLCMNPARRISALDALAHPYFKNDDGGGEEEEEEEDDYVVDDDDP</sequence>
<accession>A0A4S4ETY5</accession>
<feature type="compositionally biased region" description="Basic residues" evidence="15">
    <location>
        <begin position="11"/>
        <end position="21"/>
    </location>
</feature>
<dbReference type="GO" id="GO:0010389">
    <property type="term" value="P:regulation of G2/M transition of mitotic cell cycle"/>
    <property type="evidence" value="ECO:0007669"/>
    <property type="project" value="TreeGrafter"/>
</dbReference>
<keyword evidence="18" id="KW-1185">Reference proteome</keyword>
<evidence type="ECO:0000256" key="4">
    <source>
        <dbReference type="ARBA" id="ARBA00022553"/>
    </source>
</evidence>
<feature type="binding site" evidence="14">
    <location>
        <position position="98"/>
    </location>
    <ligand>
        <name>ATP</name>
        <dbReference type="ChEBI" id="CHEBI:30616"/>
    </ligand>
</feature>
<dbReference type="GO" id="GO:0010468">
    <property type="term" value="P:regulation of gene expression"/>
    <property type="evidence" value="ECO:0007669"/>
    <property type="project" value="TreeGrafter"/>
</dbReference>
<feature type="region of interest" description="Disordered" evidence="15">
    <location>
        <begin position="1"/>
        <end position="26"/>
    </location>
</feature>
<comment type="catalytic activity">
    <reaction evidence="12">
        <text>L-threonyl-[protein] + ATP = O-phospho-L-threonyl-[protein] + ADP + H(+)</text>
        <dbReference type="Rhea" id="RHEA:46608"/>
        <dbReference type="Rhea" id="RHEA-COMP:11060"/>
        <dbReference type="Rhea" id="RHEA-COMP:11605"/>
        <dbReference type="ChEBI" id="CHEBI:15378"/>
        <dbReference type="ChEBI" id="CHEBI:30013"/>
        <dbReference type="ChEBI" id="CHEBI:30616"/>
        <dbReference type="ChEBI" id="CHEBI:61977"/>
        <dbReference type="ChEBI" id="CHEBI:456216"/>
        <dbReference type="EC" id="2.7.11.22"/>
    </reaction>
</comment>
<keyword evidence="8" id="KW-0498">Mitosis</keyword>
<dbReference type="Gene3D" id="1.10.510.10">
    <property type="entry name" value="Transferase(Phosphotransferase) domain 1"/>
    <property type="match status" value="1"/>
</dbReference>
<keyword evidence="9" id="KW-0418">Kinase</keyword>
<keyword evidence="7 14" id="KW-0547">Nucleotide-binding</keyword>
<keyword evidence="11" id="KW-0131">Cell cycle</keyword>
<evidence type="ECO:0000256" key="13">
    <source>
        <dbReference type="ARBA" id="ARBA00048367"/>
    </source>
</evidence>
<comment type="similarity">
    <text evidence="1">Belongs to the protein kinase superfamily. CMGC Ser/Thr protein kinase family. CDC2/CDKX subfamily.</text>
</comment>
<dbReference type="Gene3D" id="3.30.200.20">
    <property type="entry name" value="Phosphorylase Kinase, domain 1"/>
    <property type="match status" value="1"/>
</dbReference>
<dbReference type="PANTHER" id="PTHR24056">
    <property type="entry name" value="CELL DIVISION PROTEIN KINASE"/>
    <property type="match status" value="1"/>
</dbReference>
<evidence type="ECO:0000313" key="18">
    <source>
        <dbReference type="Proteomes" id="UP000306102"/>
    </source>
</evidence>
<dbReference type="InterPro" id="IPR011009">
    <property type="entry name" value="Kinase-like_dom_sf"/>
</dbReference>
<dbReference type="GO" id="GO:0000082">
    <property type="term" value="P:G1/S transition of mitotic cell cycle"/>
    <property type="evidence" value="ECO:0007669"/>
    <property type="project" value="TreeGrafter"/>
</dbReference>
<dbReference type="EC" id="2.7.11.22" evidence="2"/>
<evidence type="ECO:0000256" key="2">
    <source>
        <dbReference type="ARBA" id="ARBA00012425"/>
    </source>
</evidence>
<dbReference type="PROSITE" id="PS00107">
    <property type="entry name" value="PROTEIN_KINASE_ATP"/>
    <property type="match status" value="1"/>
</dbReference>
<dbReference type="GO" id="GO:0005634">
    <property type="term" value="C:nucleus"/>
    <property type="evidence" value="ECO:0007669"/>
    <property type="project" value="TreeGrafter"/>
</dbReference>
<keyword evidence="5" id="KW-0132">Cell division</keyword>
<keyword evidence="6" id="KW-0808">Transferase</keyword>
<dbReference type="GO" id="GO:0051301">
    <property type="term" value="P:cell division"/>
    <property type="evidence" value="ECO:0007669"/>
    <property type="project" value="UniProtKB-KW"/>
</dbReference>
<dbReference type="GO" id="GO:0030332">
    <property type="term" value="F:cyclin binding"/>
    <property type="evidence" value="ECO:0007669"/>
    <property type="project" value="TreeGrafter"/>
</dbReference>
<proteinExistence type="inferred from homology"/>
<feature type="domain" description="Protein kinase" evidence="16">
    <location>
        <begin position="1"/>
        <end position="294"/>
    </location>
</feature>
<dbReference type="STRING" id="542762.A0A4S4ETY5"/>
<comment type="caution">
    <text evidence="17">The sequence shown here is derived from an EMBL/GenBank/DDBJ whole genome shotgun (WGS) entry which is preliminary data.</text>
</comment>
<evidence type="ECO:0000256" key="12">
    <source>
        <dbReference type="ARBA" id="ARBA00047811"/>
    </source>
</evidence>
<reference evidence="17 18" key="1">
    <citation type="journal article" date="2018" name="Proc. Natl. Acad. Sci. U.S.A.">
        <title>Draft genome sequence of Camellia sinensis var. sinensis provides insights into the evolution of the tea genome and tea quality.</title>
        <authorList>
            <person name="Wei C."/>
            <person name="Yang H."/>
            <person name="Wang S."/>
            <person name="Zhao J."/>
            <person name="Liu C."/>
            <person name="Gao L."/>
            <person name="Xia E."/>
            <person name="Lu Y."/>
            <person name="Tai Y."/>
            <person name="She G."/>
            <person name="Sun J."/>
            <person name="Cao H."/>
            <person name="Tong W."/>
            <person name="Gao Q."/>
            <person name="Li Y."/>
            <person name="Deng W."/>
            <person name="Jiang X."/>
            <person name="Wang W."/>
            <person name="Chen Q."/>
            <person name="Zhang S."/>
            <person name="Li H."/>
            <person name="Wu J."/>
            <person name="Wang P."/>
            <person name="Li P."/>
            <person name="Shi C."/>
            <person name="Zheng F."/>
            <person name="Jian J."/>
            <person name="Huang B."/>
            <person name="Shan D."/>
            <person name="Shi M."/>
            <person name="Fang C."/>
            <person name="Yue Y."/>
            <person name="Li F."/>
            <person name="Li D."/>
            <person name="Wei S."/>
            <person name="Han B."/>
            <person name="Jiang C."/>
            <person name="Yin Y."/>
            <person name="Xia T."/>
            <person name="Zhang Z."/>
            <person name="Bennetzen J.L."/>
            <person name="Zhao S."/>
            <person name="Wan X."/>
        </authorList>
    </citation>
    <scope>NUCLEOTIDE SEQUENCE [LARGE SCALE GENOMIC DNA]</scope>
    <source>
        <strain evidence="18">cv. Shuchazao</strain>
        <tissue evidence="17">Leaf</tissue>
    </source>
</reference>
<organism evidence="17 18">
    <name type="scientific">Camellia sinensis var. sinensis</name>
    <name type="common">China tea</name>
    <dbReference type="NCBI Taxonomy" id="542762"/>
    <lineage>
        <taxon>Eukaryota</taxon>
        <taxon>Viridiplantae</taxon>
        <taxon>Streptophyta</taxon>
        <taxon>Embryophyta</taxon>
        <taxon>Tracheophyta</taxon>
        <taxon>Spermatophyta</taxon>
        <taxon>Magnoliopsida</taxon>
        <taxon>eudicotyledons</taxon>
        <taxon>Gunneridae</taxon>
        <taxon>Pentapetalae</taxon>
        <taxon>asterids</taxon>
        <taxon>Ericales</taxon>
        <taxon>Theaceae</taxon>
        <taxon>Camellia</taxon>
    </lineage>
</organism>
<dbReference type="Proteomes" id="UP000306102">
    <property type="component" value="Unassembled WGS sequence"/>
</dbReference>
<comment type="catalytic activity">
    <reaction evidence="13">
        <text>L-seryl-[protein] + ATP = O-phospho-L-seryl-[protein] + ADP + H(+)</text>
        <dbReference type="Rhea" id="RHEA:17989"/>
        <dbReference type="Rhea" id="RHEA-COMP:9863"/>
        <dbReference type="Rhea" id="RHEA-COMP:11604"/>
        <dbReference type="ChEBI" id="CHEBI:15378"/>
        <dbReference type="ChEBI" id="CHEBI:29999"/>
        <dbReference type="ChEBI" id="CHEBI:30616"/>
        <dbReference type="ChEBI" id="CHEBI:83421"/>
        <dbReference type="ChEBI" id="CHEBI:456216"/>
        <dbReference type="EC" id="2.7.11.22"/>
    </reaction>
</comment>
<dbReference type="GO" id="GO:0000307">
    <property type="term" value="C:cyclin-dependent protein kinase holoenzyme complex"/>
    <property type="evidence" value="ECO:0007669"/>
    <property type="project" value="TreeGrafter"/>
</dbReference>
<evidence type="ECO:0000256" key="11">
    <source>
        <dbReference type="ARBA" id="ARBA00023306"/>
    </source>
</evidence>
<evidence type="ECO:0000313" key="17">
    <source>
        <dbReference type="EMBL" id="THG20371.1"/>
    </source>
</evidence>
<feature type="region of interest" description="Disordered" evidence="15">
    <location>
        <begin position="293"/>
        <end position="318"/>
    </location>
</feature>
<dbReference type="GO" id="GO:0051445">
    <property type="term" value="P:regulation of meiotic cell cycle"/>
    <property type="evidence" value="ECO:0007669"/>
    <property type="project" value="TreeGrafter"/>
</dbReference>
<evidence type="ECO:0000256" key="9">
    <source>
        <dbReference type="ARBA" id="ARBA00022777"/>
    </source>
</evidence>
<keyword evidence="10 14" id="KW-0067">ATP-binding</keyword>